<evidence type="ECO:0000313" key="1">
    <source>
        <dbReference type="EMBL" id="SEG45077.1"/>
    </source>
</evidence>
<evidence type="ECO:0000313" key="2">
    <source>
        <dbReference type="Proteomes" id="UP000236723"/>
    </source>
</evidence>
<name>A0A1H6AAJ3_9ACTN</name>
<dbReference type="EMBL" id="FNVO01000005">
    <property type="protein sequence ID" value="SEG45077.1"/>
    <property type="molecule type" value="Genomic_DNA"/>
</dbReference>
<sequence length="160" mass="16604">MSLGMMYTAVFTGVAVTAQQDLFELTAPSTRAVVIHQVVLSQSTEVGDAQEESLSVLLRRGSSATTSGSGGGTATPARLQSGFAAAGSTVEINNTTKMSGGTITTVHSENWNVRAPLVILPPPELRIVLSPGERFTVELAATPADSFTVSGTLYFEEIGG</sequence>
<dbReference type="RefSeq" id="WP_146087380.1">
    <property type="nucleotide sequence ID" value="NZ_FNVO01000005.1"/>
</dbReference>
<accession>A0A1H6AAJ3</accession>
<dbReference type="Proteomes" id="UP000236723">
    <property type="component" value="Unassembled WGS sequence"/>
</dbReference>
<dbReference type="AlphaFoldDB" id="A0A1H6AAJ3"/>
<proteinExistence type="predicted"/>
<keyword evidence="2" id="KW-1185">Reference proteome</keyword>
<reference evidence="2" key="1">
    <citation type="submission" date="2016-10" db="EMBL/GenBank/DDBJ databases">
        <authorList>
            <person name="Varghese N."/>
            <person name="Submissions S."/>
        </authorList>
    </citation>
    <scope>NUCLEOTIDE SEQUENCE [LARGE SCALE GENOMIC DNA]</scope>
    <source>
        <strain evidence="2">DSM 43163</strain>
    </source>
</reference>
<organism evidence="1 2">
    <name type="scientific">Thermomonospora echinospora</name>
    <dbReference type="NCBI Taxonomy" id="1992"/>
    <lineage>
        <taxon>Bacteria</taxon>
        <taxon>Bacillati</taxon>
        <taxon>Actinomycetota</taxon>
        <taxon>Actinomycetes</taxon>
        <taxon>Streptosporangiales</taxon>
        <taxon>Thermomonosporaceae</taxon>
        <taxon>Thermomonospora</taxon>
    </lineage>
</organism>
<protein>
    <submittedName>
        <fullName evidence="1">Uncharacterized protein</fullName>
    </submittedName>
</protein>
<gene>
    <name evidence="1" type="ORF">SAMN04489712_105285</name>
</gene>